<feature type="transmembrane region" description="Helical" evidence="1">
    <location>
        <begin position="303"/>
        <end position="324"/>
    </location>
</feature>
<feature type="transmembrane region" description="Helical" evidence="1">
    <location>
        <begin position="362"/>
        <end position="381"/>
    </location>
</feature>
<proteinExistence type="predicted"/>
<accession>A0A7W4V3X6</accession>
<keyword evidence="1" id="KW-0812">Transmembrane</keyword>
<dbReference type="InterPro" id="IPR036890">
    <property type="entry name" value="HATPase_C_sf"/>
</dbReference>
<keyword evidence="3" id="KW-1185">Reference proteome</keyword>
<keyword evidence="1" id="KW-0472">Membrane</keyword>
<protein>
    <submittedName>
        <fullName evidence="2">Uncharacterized protein</fullName>
    </submittedName>
</protein>
<reference evidence="2 3" key="1">
    <citation type="submission" date="2020-08" db="EMBL/GenBank/DDBJ databases">
        <title>Sequencing the genomes of 1000 actinobacteria strains.</title>
        <authorList>
            <person name="Klenk H.-P."/>
        </authorList>
    </citation>
    <scope>NUCLEOTIDE SEQUENCE [LARGE SCALE GENOMIC DNA]</scope>
    <source>
        <strain evidence="2 3">DSM 27099</strain>
    </source>
</reference>
<dbReference type="Gene3D" id="3.30.565.10">
    <property type="entry name" value="Histidine kinase-like ATPase, C-terminal domain"/>
    <property type="match status" value="1"/>
</dbReference>
<feature type="transmembrane region" description="Helical" evidence="1">
    <location>
        <begin position="147"/>
        <end position="167"/>
    </location>
</feature>
<organism evidence="2 3">
    <name type="scientific">Microbacterium endophyticum</name>
    <dbReference type="NCBI Taxonomy" id="1526412"/>
    <lineage>
        <taxon>Bacteria</taxon>
        <taxon>Bacillati</taxon>
        <taxon>Actinomycetota</taxon>
        <taxon>Actinomycetes</taxon>
        <taxon>Micrococcales</taxon>
        <taxon>Microbacteriaceae</taxon>
        <taxon>Microbacterium</taxon>
    </lineage>
</organism>
<sequence length="595" mass="63962">MGEFPIANVHRTRTAVPTVFDSGRQAALTPALAVRTALTSRRFYTGWSALVSFVFASTVFGAYLGPTTLNEYGRGFIVSAVTWSILAICVVPFALLQRRLESPLLRTTITVGTLIAASLVRAPLNDALSSLITPDVANAGHWTQRGLLNLLVWTIVLTMVAVATTSYEASSAMARRLASGLNAMRAADQEVDQFAAEVTEATNTARRELLGAIDAVGDPRYGEVDFERVKKLSEAIRSQSHLLESFATQRLRSPRELVTAARSYRVPRRTVLARVATPPIMLVGGVYGVATAAYTLYFLGREAGIFLLAIVFSVSFLVDLLCRLGRNKLSARRRGALVVCAWIACGAVIAAVTTALPTAPVVAPLIPLLGIPVVAAIAALCTDSFAELRIQEKLLTQSLSGYRGSAGARTSEIRAALHRVSERLHGRAQGRCVMFAATLDERSALPQEVSDFQSEVRLAVETAFDESPGVRDVARLDDLISTWSHVLSIDAAIEREADVAMRDPLVSQNVVEIVTEAFVNAIKHSDARTARVAATVAADSPSTLQVDVSTPGVIQHRGPQGRGLLNISVPTRLFERDGWVVLEARVPCAEAAQPS</sequence>
<feature type="transmembrane region" description="Helical" evidence="1">
    <location>
        <begin position="103"/>
        <end position="124"/>
    </location>
</feature>
<keyword evidence="1" id="KW-1133">Transmembrane helix</keyword>
<comment type="caution">
    <text evidence="2">The sequence shown here is derived from an EMBL/GenBank/DDBJ whole genome shotgun (WGS) entry which is preliminary data.</text>
</comment>
<dbReference type="AlphaFoldDB" id="A0A7W4V3X6"/>
<evidence type="ECO:0000313" key="2">
    <source>
        <dbReference type="EMBL" id="MBB2976401.1"/>
    </source>
</evidence>
<evidence type="ECO:0000256" key="1">
    <source>
        <dbReference type="SAM" id="Phobius"/>
    </source>
</evidence>
<feature type="transmembrane region" description="Helical" evidence="1">
    <location>
        <begin position="44"/>
        <end position="64"/>
    </location>
</feature>
<dbReference type="RefSeq" id="WP_165139253.1">
    <property type="nucleotide sequence ID" value="NZ_CP049255.1"/>
</dbReference>
<dbReference type="Proteomes" id="UP000529310">
    <property type="component" value="Unassembled WGS sequence"/>
</dbReference>
<feature type="transmembrane region" description="Helical" evidence="1">
    <location>
        <begin position="271"/>
        <end position="297"/>
    </location>
</feature>
<feature type="transmembrane region" description="Helical" evidence="1">
    <location>
        <begin position="336"/>
        <end position="356"/>
    </location>
</feature>
<dbReference type="EMBL" id="JACHWQ010000005">
    <property type="protein sequence ID" value="MBB2976401.1"/>
    <property type="molecule type" value="Genomic_DNA"/>
</dbReference>
<feature type="transmembrane region" description="Helical" evidence="1">
    <location>
        <begin position="76"/>
        <end position="96"/>
    </location>
</feature>
<evidence type="ECO:0000313" key="3">
    <source>
        <dbReference type="Proteomes" id="UP000529310"/>
    </source>
</evidence>
<name>A0A7W4V3X6_9MICO</name>
<gene>
    <name evidence="2" type="ORF">FHX49_001975</name>
</gene>